<dbReference type="GO" id="GO:0005737">
    <property type="term" value="C:cytoplasm"/>
    <property type="evidence" value="ECO:0007669"/>
    <property type="project" value="TreeGrafter"/>
</dbReference>
<reference evidence="3 4" key="1">
    <citation type="submission" date="2018-11" db="EMBL/GenBank/DDBJ databases">
        <authorList>
            <person name="Na S.W."/>
            <person name="Baik M."/>
        </authorList>
    </citation>
    <scope>NUCLEOTIDE SEQUENCE [LARGE SCALE GENOMIC DNA]</scope>
    <source>
        <strain evidence="3 4">E39</strain>
    </source>
</reference>
<evidence type="ECO:0000256" key="1">
    <source>
        <dbReference type="ARBA" id="ARBA00022598"/>
    </source>
</evidence>
<dbReference type="NCBIfam" id="TIGR00121">
    <property type="entry name" value="birA_ligase"/>
    <property type="match status" value="1"/>
</dbReference>
<dbReference type="CDD" id="cd16442">
    <property type="entry name" value="BPL"/>
    <property type="match status" value="1"/>
</dbReference>
<organism evidence="3 4">
    <name type="scientific">Pseudoprevotella muciniphila</name>
    <dbReference type="NCBI Taxonomy" id="2133944"/>
    <lineage>
        <taxon>Bacteria</taxon>
        <taxon>Pseudomonadati</taxon>
        <taxon>Bacteroidota</taxon>
        <taxon>Bacteroidia</taxon>
        <taxon>Bacteroidales</taxon>
        <taxon>Prevotellaceae</taxon>
        <taxon>Pseudoprevotella</taxon>
    </lineage>
</organism>
<dbReference type="EMBL" id="CP033459">
    <property type="protein sequence ID" value="QFQ12386.1"/>
    <property type="molecule type" value="Genomic_DNA"/>
</dbReference>
<evidence type="ECO:0000313" key="3">
    <source>
        <dbReference type="EMBL" id="QFQ12386.1"/>
    </source>
</evidence>
<dbReference type="PANTHER" id="PTHR12835:SF5">
    <property type="entry name" value="BIOTIN--PROTEIN LIGASE"/>
    <property type="match status" value="1"/>
</dbReference>
<dbReference type="PANTHER" id="PTHR12835">
    <property type="entry name" value="BIOTIN PROTEIN LIGASE"/>
    <property type="match status" value="1"/>
</dbReference>
<keyword evidence="1 3" id="KW-0436">Ligase</keyword>
<dbReference type="InterPro" id="IPR004408">
    <property type="entry name" value="Biotin_CoA_COase_ligase"/>
</dbReference>
<proteinExistence type="predicted"/>
<evidence type="ECO:0000259" key="2">
    <source>
        <dbReference type="PROSITE" id="PS51733"/>
    </source>
</evidence>
<dbReference type="InterPro" id="IPR004143">
    <property type="entry name" value="BPL_LPL_catalytic"/>
</dbReference>
<dbReference type="Pfam" id="PF03099">
    <property type="entry name" value="BPL_LplA_LipB"/>
    <property type="match status" value="1"/>
</dbReference>
<dbReference type="InterPro" id="IPR045864">
    <property type="entry name" value="aa-tRNA-synth_II/BPL/LPL"/>
</dbReference>
<dbReference type="KEGG" id="alq:C7Y71_004795"/>
<keyword evidence="4" id="KW-1185">Reference proteome</keyword>
<gene>
    <name evidence="3" type="ORF">C7Y71_004795</name>
</gene>
<protein>
    <submittedName>
        <fullName evidence="3">Biotin--[acetyl-CoA-carboxylase] ligase</fullName>
        <ecNumber evidence="3">6.3.4.15</ecNumber>
    </submittedName>
</protein>
<accession>A0A5P8E637</accession>
<dbReference type="OrthoDB" id="9807064at2"/>
<dbReference type="AlphaFoldDB" id="A0A5P8E637"/>
<name>A0A5P8E637_9BACT</name>
<dbReference type="Gene3D" id="3.30.930.10">
    <property type="entry name" value="Bira Bifunctional Protein, Domain 2"/>
    <property type="match status" value="1"/>
</dbReference>
<sequence length="289" mass="31804">MSSPWWGRVSLFRSGISSRLSLLNSLFPNCFINQTVLKHIHLAETTSTMQAVRDADERLAAGGVVVVSADYQTSGRGQRGNSWESEHGQNLLFSMTFCPVGVQASRQFMVSEALSVSIVETVRSIAPSVSATVKWPNDIYIGDCKVAGILIEHDLQGGEIRRTIAGVGLNVNQMVFRSDAPNPVSLRQVFRQQFDCKVLLDAILGKFFGMMGLEGKRATATSASVHATYMQLLYRRKGLFPYRAGSETFMAEIADVSANGTLLLRTADGKVRQFGFKEVEFVIKPNDKL</sequence>
<dbReference type="GO" id="GO:0004077">
    <property type="term" value="F:biotin--[biotin carboxyl-carrier protein] ligase activity"/>
    <property type="evidence" value="ECO:0007669"/>
    <property type="project" value="UniProtKB-EC"/>
</dbReference>
<evidence type="ECO:0000313" key="4">
    <source>
        <dbReference type="Proteomes" id="UP000249375"/>
    </source>
</evidence>
<dbReference type="Proteomes" id="UP000249375">
    <property type="component" value="Chromosome"/>
</dbReference>
<dbReference type="SUPFAM" id="SSF55681">
    <property type="entry name" value="Class II aaRS and biotin synthetases"/>
    <property type="match status" value="1"/>
</dbReference>
<dbReference type="PROSITE" id="PS51733">
    <property type="entry name" value="BPL_LPL_CATALYTIC"/>
    <property type="match status" value="1"/>
</dbReference>
<feature type="domain" description="BPL/LPL catalytic" evidence="2">
    <location>
        <begin position="25"/>
        <end position="215"/>
    </location>
</feature>
<dbReference type="EC" id="6.3.4.15" evidence="3"/>